<reference evidence="2 3" key="1">
    <citation type="submission" date="2014-06" db="EMBL/GenBank/DDBJ databases">
        <authorList>
            <person name="Swart Estienne"/>
        </authorList>
    </citation>
    <scope>NUCLEOTIDE SEQUENCE [LARGE SCALE GENOMIC DNA]</scope>
    <source>
        <strain evidence="2 3">130c</strain>
    </source>
</reference>
<dbReference type="SUPFAM" id="SSF47954">
    <property type="entry name" value="Cyclin-like"/>
    <property type="match status" value="1"/>
</dbReference>
<accession>A0A078ALM7</accession>
<evidence type="ECO:0000313" key="2">
    <source>
        <dbReference type="EMBL" id="CDW83260.1"/>
    </source>
</evidence>
<proteinExistence type="predicted"/>
<protein>
    <recommendedName>
        <fullName evidence="1">Cyclin N-terminal domain-containing protein</fullName>
    </recommendedName>
</protein>
<dbReference type="Pfam" id="PF00134">
    <property type="entry name" value="Cyclin_N"/>
    <property type="match status" value="1"/>
</dbReference>
<evidence type="ECO:0000313" key="3">
    <source>
        <dbReference type="Proteomes" id="UP000039865"/>
    </source>
</evidence>
<dbReference type="EMBL" id="CCKQ01011693">
    <property type="protein sequence ID" value="CDW83260.1"/>
    <property type="molecule type" value="Genomic_DNA"/>
</dbReference>
<organism evidence="2 3">
    <name type="scientific">Stylonychia lemnae</name>
    <name type="common">Ciliate</name>
    <dbReference type="NCBI Taxonomy" id="5949"/>
    <lineage>
        <taxon>Eukaryota</taxon>
        <taxon>Sar</taxon>
        <taxon>Alveolata</taxon>
        <taxon>Ciliophora</taxon>
        <taxon>Intramacronucleata</taxon>
        <taxon>Spirotrichea</taxon>
        <taxon>Stichotrichia</taxon>
        <taxon>Sporadotrichida</taxon>
        <taxon>Oxytrichidae</taxon>
        <taxon>Stylonychinae</taxon>
        <taxon>Stylonychia</taxon>
    </lineage>
</organism>
<feature type="domain" description="Cyclin N-terminal" evidence="1">
    <location>
        <begin position="50"/>
        <end position="155"/>
    </location>
</feature>
<dbReference type="AlphaFoldDB" id="A0A078ALM7"/>
<dbReference type="InParanoid" id="A0A078ALM7"/>
<evidence type="ECO:0000259" key="1">
    <source>
        <dbReference type="Pfam" id="PF00134"/>
    </source>
</evidence>
<dbReference type="InterPro" id="IPR036915">
    <property type="entry name" value="Cyclin-like_sf"/>
</dbReference>
<dbReference type="Gene3D" id="1.10.472.10">
    <property type="entry name" value="Cyclin-like"/>
    <property type="match status" value="1"/>
</dbReference>
<dbReference type="InterPro" id="IPR006671">
    <property type="entry name" value="Cyclin_N"/>
</dbReference>
<sequence length="311" mass="36871">MKNMEQCFFESMRSDDSNFNKNIKMRKQSGENKINGNFETQLLGKNIWISTLEWMFNSHQVLGFEDEDSLLKAITLLIKYIIAKKEKNQNFLCENSFRRLKLISICIMWICSKLYDTQQVSLSAIVKKFIFSEEFTIKEILDMEIDVLQTMNFKIILDSQQDEAVLIMKSLLYDPKSPKFNSFENESLVQNIKIGYLCMLLDINYYCIDYTHISLALVMLSLKILAIQYDMKQTNIDEVNEDKMQLIKQGVRFLRKKYEIDKNDMIKVKQIMRKVKNDCLTVEKQSSKLFNFIQQNQYFRIVRKTLNSLNK</sequence>
<dbReference type="Proteomes" id="UP000039865">
    <property type="component" value="Unassembled WGS sequence"/>
</dbReference>
<keyword evidence="3" id="KW-1185">Reference proteome</keyword>
<name>A0A078ALM7_STYLE</name>
<gene>
    <name evidence="2" type="primary">Contig1691.g1836</name>
    <name evidence="2" type="ORF">STYLEM_12302</name>
</gene>